<dbReference type="InterPro" id="IPR001810">
    <property type="entry name" value="F-box_dom"/>
</dbReference>
<dbReference type="Proteomes" id="UP000237631">
    <property type="component" value="Unassembled WGS sequence"/>
</dbReference>
<organism evidence="3 4">
    <name type="scientific">Cercospora berteroae</name>
    <dbReference type="NCBI Taxonomy" id="357750"/>
    <lineage>
        <taxon>Eukaryota</taxon>
        <taxon>Fungi</taxon>
        <taxon>Dikarya</taxon>
        <taxon>Ascomycota</taxon>
        <taxon>Pezizomycotina</taxon>
        <taxon>Dothideomycetes</taxon>
        <taxon>Dothideomycetidae</taxon>
        <taxon>Mycosphaerellales</taxon>
        <taxon>Mycosphaerellaceae</taxon>
        <taxon>Cercospora</taxon>
    </lineage>
</organism>
<protein>
    <recommendedName>
        <fullName evidence="2">F-box domain-containing protein</fullName>
    </recommendedName>
</protein>
<dbReference type="PROSITE" id="PS50181">
    <property type="entry name" value="FBOX"/>
    <property type="match status" value="1"/>
</dbReference>
<sequence>MSLLALPQELLSEIAFQCRSSDIPRLRLTCKPLYHAATDHFLKELKLYLTKESMGMAEQIGTYHPVLADNIQSCWFQADRVPFLGSFAQWRGEVFRGFESFRSLLSGDLREEDTLESRYQQYVRLADDQRDLCSSDAISRQLYTLFHACPNLKALWLTLGGLGRKLTTHRHRPYLSAACVPNQDPLRKRNQGGVVAFQQSILAAAKLNVSLHTLVLAGIGHMALNEVGSDHRVIAAVAKVLRTVRNLHPQVRSPEELSGEPNSSRMGPDRAESGIVEEHLKLLGNGNLVD</sequence>
<evidence type="ECO:0000313" key="3">
    <source>
        <dbReference type="EMBL" id="PPJ57492.1"/>
    </source>
</evidence>
<proteinExistence type="predicted"/>
<evidence type="ECO:0000256" key="1">
    <source>
        <dbReference type="SAM" id="MobiDB-lite"/>
    </source>
</evidence>
<dbReference type="AlphaFoldDB" id="A0A2S6CCN9"/>
<comment type="caution">
    <text evidence="3">The sequence shown here is derived from an EMBL/GenBank/DDBJ whole genome shotgun (WGS) entry which is preliminary data.</text>
</comment>
<evidence type="ECO:0000313" key="4">
    <source>
        <dbReference type="Proteomes" id="UP000237631"/>
    </source>
</evidence>
<name>A0A2S6CCN9_9PEZI</name>
<dbReference type="SUPFAM" id="SSF81383">
    <property type="entry name" value="F-box domain"/>
    <property type="match status" value="1"/>
</dbReference>
<gene>
    <name evidence="3" type="ORF">CBER1_09920</name>
</gene>
<feature type="domain" description="F-box" evidence="2">
    <location>
        <begin position="1"/>
        <end position="45"/>
    </location>
</feature>
<dbReference type="EMBL" id="PNEN01000493">
    <property type="protein sequence ID" value="PPJ57492.1"/>
    <property type="molecule type" value="Genomic_DNA"/>
</dbReference>
<dbReference type="STRING" id="357750.A0A2S6CCN9"/>
<reference evidence="4" key="1">
    <citation type="journal article" date="2017" name="bioRxiv">
        <title>Conservation of a gene cluster reveals novel cercosporin biosynthetic mechanisms and extends production to the genus Colletotrichum.</title>
        <authorList>
            <person name="de Jonge R."/>
            <person name="Ebert M.K."/>
            <person name="Huitt-Roehl C.R."/>
            <person name="Pal P."/>
            <person name="Suttle J.C."/>
            <person name="Spanner R.E."/>
            <person name="Neubauer J.D."/>
            <person name="Jurick W.M.II."/>
            <person name="Stott K.A."/>
            <person name="Secor G.A."/>
            <person name="Thomma B.P.H.J."/>
            <person name="Van de Peer Y."/>
            <person name="Townsend C.A."/>
            <person name="Bolton M.D."/>
        </authorList>
    </citation>
    <scope>NUCLEOTIDE SEQUENCE [LARGE SCALE GENOMIC DNA]</scope>
    <source>
        <strain evidence="4">CBS538.71</strain>
    </source>
</reference>
<dbReference type="InterPro" id="IPR036047">
    <property type="entry name" value="F-box-like_dom_sf"/>
</dbReference>
<dbReference type="OrthoDB" id="10373130at2759"/>
<evidence type="ECO:0000259" key="2">
    <source>
        <dbReference type="PROSITE" id="PS50181"/>
    </source>
</evidence>
<feature type="region of interest" description="Disordered" evidence="1">
    <location>
        <begin position="251"/>
        <end position="270"/>
    </location>
</feature>
<accession>A0A2S6CCN9</accession>
<keyword evidence="4" id="KW-1185">Reference proteome</keyword>